<name>A0A450XYR0_9GAMM</name>
<dbReference type="EMBL" id="CAADFM010000260">
    <property type="protein sequence ID" value="VFK20432.1"/>
    <property type="molecule type" value="Genomic_DNA"/>
</dbReference>
<dbReference type="AlphaFoldDB" id="A0A450XYR0"/>
<dbReference type="EMBL" id="CAADFP010000268">
    <property type="protein sequence ID" value="VFK34420.1"/>
    <property type="molecule type" value="Genomic_DNA"/>
</dbReference>
<organism evidence="2">
    <name type="scientific">Candidatus Kentrum sp. LPFa</name>
    <dbReference type="NCBI Taxonomy" id="2126335"/>
    <lineage>
        <taxon>Bacteria</taxon>
        <taxon>Pseudomonadati</taxon>
        <taxon>Pseudomonadota</taxon>
        <taxon>Gammaproteobacteria</taxon>
        <taxon>Candidatus Kentrum</taxon>
    </lineage>
</organism>
<gene>
    <name evidence="1" type="ORF">BECKLPF1236A_GA0070988_102606</name>
    <name evidence="2" type="ORF">BECKLPF1236C_GA0070990_102685</name>
</gene>
<accession>A0A450XYR0</accession>
<evidence type="ECO:0000313" key="2">
    <source>
        <dbReference type="EMBL" id="VFK34420.1"/>
    </source>
</evidence>
<sequence length="49" mass="5321">MNSNLMIMNFFLKKSLDPPLSRVGNSGTIPFVSNLYVHFFSGATGSAVL</sequence>
<evidence type="ECO:0000313" key="1">
    <source>
        <dbReference type="EMBL" id="VFK20432.1"/>
    </source>
</evidence>
<reference evidence="2" key="1">
    <citation type="submission" date="2019-02" db="EMBL/GenBank/DDBJ databases">
        <authorList>
            <person name="Gruber-Vodicka R. H."/>
            <person name="Seah K. B. B."/>
        </authorList>
    </citation>
    <scope>NUCLEOTIDE SEQUENCE</scope>
    <source>
        <strain evidence="1">BECK_S312</strain>
        <strain evidence="2">BECK_S426</strain>
    </source>
</reference>
<proteinExistence type="predicted"/>
<protein>
    <submittedName>
        <fullName evidence="2">Uncharacterized protein</fullName>
    </submittedName>
</protein>